<dbReference type="SUPFAM" id="SSF81524">
    <property type="entry name" value="14 kDa protein of cytochrome bc1 complex (Ubiquinol-cytochrome c reductase)"/>
    <property type="match status" value="1"/>
</dbReference>
<dbReference type="GO" id="GO:0005743">
    <property type="term" value="C:mitochondrial inner membrane"/>
    <property type="evidence" value="ECO:0007669"/>
    <property type="project" value="UniProtKB-SubCell"/>
</dbReference>
<evidence type="ECO:0000256" key="6">
    <source>
        <dbReference type="ARBA" id="ARBA00022792"/>
    </source>
</evidence>
<dbReference type="Gene3D" id="1.10.1090.10">
    <property type="entry name" value="Cytochrome b-c1 complex subunit 7"/>
    <property type="match status" value="1"/>
</dbReference>
<dbReference type="AlphaFoldDB" id="A0AAW2HH55"/>
<evidence type="ECO:0000256" key="11">
    <source>
        <dbReference type="PIRNR" id="PIRNR000022"/>
    </source>
</evidence>
<comment type="subcellular location">
    <subcellularLocation>
        <location evidence="1">Mitochondrion inner membrane</location>
        <topology evidence="1">Peripheral membrane protein</topology>
        <orientation evidence="1">Matrix side</orientation>
    </subcellularLocation>
</comment>
<keyword evidence="4 11" id="KW-0813">Transport</keyword>
<evidence type="ECO:0000256" key="8">
    <source>
        <dbReference type="ARBA" id="ARBA00023128"/>
    </source>
</evidence>
<accession>A0AAW2HH55</accession>
<evidence type="ECO:0000256" key="2">
    <source>
        <dbReference type="ARBA" id="ARBA00008554"/>
    </source>
</evidence>
<comment type="function">
    <text evidence="11">Component of the ubiquinol-cytochrome c oxidoreductase, a multisubunit transmembrane complex that is part of the mitochondrial electron transport chain which drives oxidative phosphorylation.</text>
</comment>
<evidence type="ECO:0000256" key="4">
    <source>
        <dbReference type="ARBA" id="ARBA00022448"/>
    </source>
</evidence>
<keyword evidence="6 11" id="KW-0999">Mitochondrion inner membrane</keyword>
<evidence type="ECO:0000256" key="10">
    <source>
        <dbReference type="ARBA" id="ARBA00038521"/>
    </source>
</evidence>
<dbReference type="InterPro" id="IPR003197">
    <property type="entry name" value="QCR7"/>
</dbReference>
<evidence type="ECO:0000256" key="5">
    <source>
        <dbReference type="ARBA" id="ARBA00022660"/>
    </source>
</evidence>
<proteinExistence type="inferred from homology"/>
<keyword evidence="9 11" id="KW-0472">Membrane</keyword>
<dbReference type="InterPro" id="IPR036544">
    <property type="entry name" value="QCR7_sf"/>
</dbReference>
<evidence type="ECO:0000256" key="3">
    <source>
        <dbReference type="ARBA" id="ARBA00016323"/>
    </source>
</evidence>
<sequence>MSALDKFNFNFCIYRKYGLLKDDLLRDIDPDVKEALDRIPEDMLMKRIYRSVRAQQLYLQHSVLPEEEWSKIDDVSDHEYLQPYIKEIEAENAERDLWERTH</sequence>
<dbReference type="PANTHER" id="PTHR12022:SF0">
    <property type="entry name" value="CYTOCHROME B-C1 COMPLEX SUBUNIT 7"/>
    <property type="match status" value="1"/>
</dbReference>
<comment type="caution">
    <text evidence="12">The sequence shown here is derived from an EMBL/GenBank/DDBJ whole genome shotgun (WGS) entry which is preliminary data.</text>
</comment>
<evidence type="ECO:0000256" key="9">
    <source>
        <dbReference type="ARBA" id="ARBA00023136"/>
    </source>
</evidence>
<keyword evidence="5 11" id="KW-0679">Respiratory chain</keyword>
<keyword evidence="8 11" id="KW-0496">Mitochondrion</keyword>
<evidence type="ECO:0000313" key="12">
    <source>
        <dbReference type="EMBL" id="KAL0268978.1"/>
    </source>
</evidence>
<dbReference type="PANTHER" id="PTHR12022">
    <property type="entry name" value="UBIQUINOL-CYTOCHROME C REDUCTASE COMPLEX 14 KD PROTEIN"/>
    <property type="match status" value="1"/>
</dbReference>
<comment type="subunit">
    <text evidence="10">Component of the ubiquinol-cytochrome c oxidoreductase (cytochrome b-c1 complex, complex III, CIII), a multisubunit enzyme composed of 3 respiratory subunits cytochrome b, cytochrome c1 and Rieske protein, 2 core protein subunits, and additional low-molecular weight protein subunits. The complex exists as an obligatory dimer and forms supercomplexes (SCs) in the inner mitochondrial membrane with cytochrome c oxidase (complex IV, CIV).</text>
</comment>
<dbReference type="GO" id="GO:0045275">
    <property type="term" value="C:respiratory chain complex III"/>
    <property type="evidence" value="ECO:0007669"/>
    <property type="project" value="InterPro"/>
</dbReference>
<dbReference type="PIRSF" id="PIRSF000022">
    <property type="entry name" value="Bc1_14K"/>
    <property type="match status" value="1"/>
</dbReference>
<dbReference type="GO" id="GO:0006122">
    <property type="term" value="P:mitochondrial electron transport, ubiquinol to cytochrome c"/>
    <property type="evidence" value="ECO:0007669"/>
    <property type="project" value="InterPro"/>
</dbReference>
<comment type="similarity">
    <text evidence="2 11">Belongs to the UQCRB/QCR7 family.</text>
</comment>
<reference evidence="12" key="1">
    <citation type="journal article" date="2024" name="Gigascience">
        <title>Chromosome-level genome of the poultry shaft louse Menopon gallinae provides insight into the host-switching and adaptive evolution of parasitic lice.</title>
        <authorList>
            <person name="Xu Y."/>
            <person name="Ma L."/>
            <person name="Liu S."/>
            <person name="Liang Y."/>
            <person name="Liu Q."/>
            <person name="He Z."/>
            <person name="Tian L."/>
            <person name="Duan Y."/>
            <person name="Cai W."/>
            <person name="Li H."/>
            <person name="Song F."/>
        </authorList>
    </citation>
    <scope>NUCLEOTIDE SEQUENCE</scope>
    <source>
        <strain evidence="12">Cailab_2023a</strain>
    </source>
</reference>
<keyword evidence="7 11" id="KW-0249">Electron transport</keyword>
<dbReference type="Pfam" id="PF02271">
    <property type="entry name" value="UCR_14kD"/>
    <property type="match status" value="1"/>
</dbReference>
<dbReference type="EMBL" id="JARGDH010000005">
    <property type="protein sequence ID" value="KAL0268978.1"/>
    <property type="molecule type" value="Genomic_DNA"/>
</dbReference>
<name>A0AAW2HH55_9NEOP</name>
<gene>
    <name evidence="12" type="ORF">PYX00_010735</name>
</gene>
<evidence type="ECO:0000256" key="7">
    <source>
        <dbReference type="ARBA" id="ARBA00022982"/>
    </source>
</evidence>
<organism evidence="12">
    <name type="scientific">Menopon gallinae</name>
    <name type="common">poultry shaft louse</name>
    <dbReference type="NCBI Taxonomy" id="328185"/>
    <lineage>
        <taxon>Eukaryota</taxon>
        <taxon>Metazoa</taxon>
        <taxon>Ecdysozoa</taxon>
        <taxon>Arthropoda</taxon>
        <taxon>Hexapoda</taxon>
        <taxon>Insecta</taxon>
        <taxon>Pterygota</taxon>
        <taxon>Neoptera</taxon>
        <taxon>Paraneoptera</taxon>
        <taxon>Psocodea</taxon>
        <taxon>Troctomorpha</taxon>
        <taxon>Phthiraptera</taxon>
        <taxon>Amblycera</taxon>
        <taxon>Menoponidae</taxon>
        <taxon>Menopon</taxon>
    </lineage>
</organism>
<evidence type="ECO:0000256" key="1">
    <source>
        <dbReference type="ARBA" id="ARBA00004443"/>
    </source>
</evidence>
<protein>
    <recommendedName>
        <fullName evidence="3 11">Cytochrome b-c1 complex subunit 7</fullName>
    </recommendedName>
</protein>